<name>A0ABP7WVB3_9SPHI</name>
<feature type="domain" description="Phospholipid/glycerol acyltransferase" evidence="1">
    <location>
        <begin position="36"/>
        <end position="146"/>
    </location>
</feature>
<sequence>MIYPRKNIVIKTSVELYLRWITARYFSRINFNTIPIDKGKSILLIGNHFSFWDAIVLYHINRIFFKKKFHVMILEETAIKETPLTYLGAFSVNRGSRDIVESLSFASSLLNTPNNLVLIFPQGKLYSNMIEEIPFERGVMNIIKKASNFQLVFAATFIENFNNFKPVANVHLKPESGTGFKDIDALQLAYQQHYMHARQQQLQITK</sequence>
<reference evidence="3" key="1">
    <citation type="journal article" date="2019" name="Int. J. Syst. Evol. Microbiol.">
        <title>The Global Catalogue of Microorganisms (GCM) 10K type strain sequencing project: providing services to taxonomists for standard genome sequencing and annotation.</title>
        <authorList>
            <consortium name="The Broad Institute Genomics Platform"/>
            <consortium name="The Broad Institute Genome Sequencing Center for Infectious Disease"/>
            <person name="Wu L."/>
            <person name="Ma J."/>
        </authorList>
    </citation>
    <scope>NUCLEOTIDE SEQUENCE [LARGE SCALE GENOMIC DNA]</scope>
    <source>
        <strain evidence="3">JCM 17085</strain>
    </source>
</reference>
<dbReference type="Pfam" id="PF01553">
    <property type="entry name" value="Acyltransferase"/>
    <property type="match status" value="1"/>
</dbReference>
<accession>A0ABP7WVB3</accession>
<organism evidence="2 3">
    <name type="scientific">Mucilaginibacter panaciglaebae</name>
    <dbReference type="NCBI Taxonomy" id="502331"/>
    <lineage>
        <taxon>Bacteria</taxon>
        <taxon>Pseudomonadati</taxon>
        <taxon>Bacteroidota</taxon>
        <taxon>Sphingobacteriia</taxon>
        <taxon>Sphingobacteriales</taxon>
        <taxon>Sphingobacteriaceae</taxon>
        <taxon>Mucilaginibacter</taxon>
    </lineage>
</organism>
<gene>
    <name evidence="2" type="ORF">GCM10022392_20810</name>
</gene>
<proteinExistence type="predicted"/>
<protein>
    <recommendedName>
        <fullName evidence="1">Phospholipid/glycerol acyltransferase domain-containing protein</fullName>
    </recommendedName>
</protein>
<dbReference type="RefSeq" id="WP_345103782.1">
    <property type="nucleotide sequence ID" value="NZ_BAABCV010000007.1"/>
</dbReference>
<evidence type="ECO:0000313" key="2">
    <source>
        <dbReference type="EMBL" id="GAA4097219.1"/>
    </source>
</evidence>
<dbReference type="Proteomes" id="UP001500841">
    <property type="component" value="Unassembled WGS sequence"/>
</dbReference>
<dbReference type="EMBL" id="BAABCV010000007">
    <property type="protein sequence ID" value="GAA4097219.1"/>
    <property type="molecule type" value="Genomic_DNA"/>
</dbReference>
<evidence type="ECO:0000313" key="3">
    <source>
        <dbReference type="Proteomes" id="UP001500841"/>
    </source>
</evidence>
<evidence type="ECO:0000259" key="1">
    <source>
        <dbReference type="Pfam" id="PF01553"/>
    </source>
</evidence>
<dbReference type="SUPFAM" id="SSF69593">
    <property type="entry name" value="Glycerol-3-phosphate (1)-acyltransferase"/>
    <property type="match status" value="1"/>
</dbReference>
<dbReference type="InterPro" id="IPR002123">
    <property type="entry name" value="Plipid/glycerol_acylTrfase"/>
</dbReference>
<comment type="caution">
    <text evidence="2">The sequence shown here is derived from an EMBL/GenBank/DDBJ whole genome shotgun (WGS) entry which is preliminary data.</text>
</comment>
<keyword evidence="3" id="KW-1185">Reference proteome</keyword>